<comment type="caution">
    <text evidence="1">The sequence shown here is derived from an EMBL/GenBank/DDBJ whole genome shotgun (WGS) entry which is preliminary data.</text>
</comment>
<dbReference type="OrthoDB" id="7032198at2"/>
<keyword evidence="2" id="KW-1185">Reference proteome</keyword>
<organism evidence="1 2">
    <name type="scientific">Billgrantia endophytica</name>
    <dbReference type="NCBI Taxonomy" id="2033802"/>
    <lineage>
        <taxon>Bacteria</taxon>
        <taxon>Pseudomonadati</taxon>
        <taxon>Pseudomonadota</taxon>
        <taxon>Gammaproteobacteria</taxon>
        <taxon>Oceanospirillales</taxon>
        <taxon>Halomonadaceae</taxon>
        <taxon>Billgrantia</taxon>
    </lineage>
</organism>
<gene>
    <name evidence="1" type="ORF">C1H69_14565</name>
</gene>
<reference evidence="1 2" key="1">
    <citation type="submission" date="2018-01" db="EMBL/GenBank/DDBJ databases">
        <title>Halomonas endophytica sp. nov., isolated from storage liquid in the stems of Populus euphratica.</title>
        <authorList>
            <person name="Chen C."/>
        </authorList>
    </citation>
    <scope>NUCLEOTIDE SEQUENCE [LARGE SCALE GENOMIC DNA]</scope>
    <source>
        <strain evidence="1 2">MC28</strain>
    </source>
</reference>
<sequence>MPAEAQGFEAGGWAEGVIVGQNIRLQDLLSELSRYRPGRIVCDPSVAELRVSGHFLVGDTDRTLQFLAQTQPISVTYRTRYWVAVGASD</sequence>
<evidence type="ECO:0000313" key="1">
    <source>
        <dbReference type="EMBL" id="PMR74464.1"/>
    </source>
</evidence>
<protein>
    <submittedName>
        <fullName evidence="1">Uncharacterized protein</fullName>
    </submittedName>
</protein>
<evidence type="ECO:0000313" key="2">
    <source>
        <dbReference type="Proteomes" id="UP000235803"/>
    </source>
</evidence>
<name>A0A2N7U1Z8_9GAMM</name>
<dbReference type="Proteomes" id="UP000235803">
    <property type="component" value="Unassembled WGS sequence"/>
</dbReference>
<accession>A0A2N7U1Z8</accession>
<proteinExistence type="predicted"/>
<dbReference type="AlphaFoldDB" id="A0A2N7U1Z8"/>
<dbReference type="EMBL" id="PNRF01000028">
    <property type="protein sequence ID" value="PMR74464.1"/>
    <property type="molecule type" value="Genomic_DNA"/>
</dbReference>